<dbReference type="OrthoDB" id="3286086at2"/>
<dbReference type="InterPro" id="IPR008930">
    <property type="entry name" value="Terpenoid_cyclase/PrenylTrfase"/>
</dbReference>
<gene>
    <name evidence="1" type="ORF">E1298_37055</name>
</gene>
<dbReference type="Gene3D" id="1.50.10.20">
    <property type="match status" value="1"/>
</dbReference>
<protein>
    <submittedName>
        <fullName evidence="1">Uncharacterized protein</fullName>
    </submittedName>
</protein>
<evidence type="ECO:0000313" key="2">
    <source>
        <dbReference type="Proteomes" id="UP000294513"/>
    </source>
</evidence>
<dbReference type="SUPFAM" id="SSF48239">
    <property type="entry name" value="Terpenoid cyclases/Protein prenyltransferases"/>
    <property type="match status" value="1"/>
</dbReference>
<keyword evidence="2" id="KW-1185">Reference proteome</keyword>
<dbReference type="Proteomes" id="UP000294513">
    <property type="component" value="Unassembled WGS sequence"/>
</dbReference>
<sequence>MKVLQATDLARAEEFMRLNGRLLDRHRFALHFRAGPAAPVLAALRPYENPDGGYGHALEPDLRGETSQPVPAQHALDFLHQAGADDDPAVARIGDYLTSITADDGGVPFVLPSVRDAPHGPWWQTPDNPPGSINPTGALAGRLHRAGADHPWLEPATAFCWNHLENGSTEPGPYDALSILAFLDHVPDRDRAETAFTRIRDALTAVLAPSVEDGHHSPLDFAPAPEGFGRRLFTADVIDTHLDALIDAQGDDGGWDVDFLIWTPITRPEWRGYITVERLRTLQSYGRLKG</sequence>
<dbReference type="EMBL" id="SMKU01000312">
    <property type="protein sequence ID" value="TDD69985.1"/>
    <property type="molecule type" value="Genomic_DNA"/>
</dbReference>
<proteinExistence type="predicted"/>
<evidence type="ECO:0000313" key="1">
    <source>
        <dbReference type="EMBL" id="TDD69985.1"/>
    </source>
</evidence>
<accession>A0A4R5AE42</accession>
<reference evidence="1 2" key="1">
    <citation type="submission" date="2019-03" db="EMBL/GenBank/DDBJ databases">
        <title>Draft genome sequences of novel Actinobacteria.</title>
        <authorList>
            <person name="Sahin N."/>
            <person name="Ay H."/>
            <person name="Saygin H."/>
        </authorList>
    </citation>
    <scope>NUCLEOTIDE SEQUENCE [LARGE SCALE GENOMIC DNA]</scope>
    <source>
        <strain evidence="1 2">H3C3</strain>
    </source>
</reference>
<name>A0A4R5AE42_9ACTN</name>
<dbReference type="RefSeq" id="WP_131901784.1">
    <property type="nucleotide sequence ID" value="NZ_SMKU01000312.1"/>
</dbReference>
<organism evidence="1 2">
    <name type="scientific">Actinomadura rubrisoli</name>
    <dbReference type="NCBI Taxonomy" id="2530368"/>
    <lineage>
        <taxon>Bacteria</taxon>
        <taxon>Bacillati</taxon>
        <taxon>Actinomycetota</taxon>
        <taxon>Actinomycetes</taxon>
        <taxon>Streptosporangiales</taxon>
        <taxon>Thermomonosporaceae</taxon>
        <taxon>Actinomadura</taxon>
    </lineage>
</organism>
<dbReference type="AlphaFoldDB" id="A0A4R5AE42"/>
<comment type="caution">
    <text evidence="1">The sequence shown here is derived from an EMBL/GenBank/DDBJ whole genome shotgun (WGS) entry which is preliminary data.</text>
</comment>